<organism evidence="2 3">
    <name type="scientific">Kitasatospora kifunensis</name>
    <name type="common">Streptomyces kifunensis</name>
    <dbReference type="NCBI Taxonomy" id="58351"/>
    <lineage>
        <taxon>Bacteria</taxon>
        <taxon>Bacillati</taxon>
        <taxon>Actinomycetota</taxon>
        <taxon>Actinomycetes</taxon>
        <taxon>Kitasatosporales</taxon>
        <taxon>Streptomycetaceae</taxon>
        <taxon>Kitasatospora</taxon>
    </lineage>
</organism>
<evidence type="ECO:0000313" key="2">
    <source>
        <dbReference type="EMBL" id="MBB4921597.1"/>
    </source>
</evidence>
<proteinExistence type="predicted"/>
<keyword evidence="3" id="KW-1185">Reference proteome</keyword>
<gene>
    <name evidence="2" type="ORF">FHR34_000590</name>
</gene>
<sequence>MNDSEHTGRLPATRTTWALLHPLLTAISQAGVPFREGDLERLHDAAVLGPDFVQALTRWIIAAHRAAPPNAPTVWAAGHSPRLQLAPVPPRVEVPRVEVPRVEAQGRGEAPGRASAPVGVPTAVPGSRVRADRQAS</sequence>
<dbReference type="EMBL" id="JACHJV010000001">
    <property type="protein sequence ID" value="MBB4921597.1"/>
    <property type="molecule type" value="Genomic_DNA"/>
</dbReference>
<evidence type="ECO:0000256" key="1">
    <source>
        <dbReference type="SAM" id="MobiDB-lite"/>
    </source>
</evidence>
<evidence type="ECO:0000313" key="3">
    <source>
        <dbReference type="Proteomes" id="UP000540506"/>
    </source>
</evidence>
<protein>
    <submittedName>
        <fullName evidence="2">Uncharacterized protein</fullName>
    </submittedName>
</protein>
<accession>A0A7W7VSX3</accession>
<dbReference type="Proteomes" id="UP000540506">
    <property type="component" value="Unassembled WGS sequence"/>
</dbReference>
<name>A0A7W7VSX3_KITKI</name>
<reference evidence="2 3" key="1">
    <citation type="submission" date="2020-08" db="EMBL/GenBank/DDBJ databases">
        <title>Sequencing the genomes of 1000 actinobacteria strains.</title>
        <authorList>
            <person name="Klenk H.-P."/>
        </authorList>
    </citation>
    <scope>NUCLEOTIDE SEQUENCE [LARGE SCALE GENOMIC DNA]</scope>
    <source>
        <strain evidence="2 3">DSM 41654</strain>
    </source>
</reference>
<comment type="caution">
    <text evidence="2">The sequence shown here is derived from an EMBL/GenBank/DDBJ whole genome shotgun (WGS) entry which is preliminary data.</text>
</comment>
<dbReference type="RefSeq" id="WP_184933902.1">
    <property type="nucleotide sequence ID" value="NZ_JACHJV010000001.1"/>
</dbReference>
<dbReference type="AlphaFoldDB" id="A0A7W7VSX3"/>
<feature type="region of interest" description="Disordered" evidence="1">
    <location>
        <begin position="102"/>
        <end position="136"/>
    </location>
</feature>